<dbReference type="Proteomes" id="UP001517367">
    <property type="component" value="Unassembled WGS sequence"/>
</dbReference>
<sequence>MNKKVLSLFLAFAASASAFGQANISPAKAQAKKAILMGAVIHVGNGQVIPNGYMTFEKGKITGVGDATVVKLALTDADLIEANGKHVYPGFIAPVNTLGLVEYESVKATLDFQEIGNLNPHIRSLVAYNTDSKVPATLRSNGVLMAQIRPSGGAISGSSSIVQLDAWNWEDAAIKIDDGMHVNWPTAPRFRGFGGRPGFSAEAMKERTEAAIAELNSFFAEAKAYNEGPKPAETNTRMAAMAKLFKGEQKLYISANTQKDIVAAVNFAKKFNITPIIIGGSDAYLLTDFLKQNNVPVIVNQPHSLPGNIDDDVNMPYKNTAILFNAGVTVAVSINDFWQQRNLPFMAGTVATWGLDKEKALQTITLNTAKILGIDKTAGSLEVGKDATFFISTGDALDMKTNKIEKAFIQGRDINLDNLHKQLDKKFSDKYTISNGYTLAITPTCVSIVYVGVFGNIEKNELKAGVYHSLFLLNSFFC</sequence>
<accession>A0ABW9JHG0</accession>
<proteinExistence type="predicted"/>
<dbReference type="InterPro" id="IPR011059">
    <property type="entry name" value="Metal-dep_hydrolase_composite"/>
</dbReference>
<feature type="signal peptide" evidence="1">
    <location>
        <begin position="1"/>
        <end position="22"/>
    </location>
</feature>
<dbReference type="Pfam" id="PF01979">
    <property type="entry name" value="Amidohydro_1"/>
    <property type="match status" value="1"/>
</dbReference>
<protein>
    <submittedName>
        <fullName evidence="3">Amidohydrolase family protein</fullName>
    </submittedName>
</protein>
<evidence type="ECO:0000313" key="3">
    <source>
        <dbReference type="EMBL" id="MFN0290613.1"/>
    </source>
</evidence>
<feature type="chain" id="PRO_5045341922" evidence="1">
    <location>
        <begin position="23"/>
        <end position="478"/>
    </location>
</feature>
<reference evidence="3 4" key="1">
    <citation type="submission" date="2024-12" db="EMBL/GenBank/DDBJ databases">
        <authorList>
            <person name="Hu S."/>
        </authorList>
    </citation>
    <scope>NUCLEOTIDE SEQUENCE [LARGE SCALE GENOMIC DNA]</scope>
    <source>
        <strain evidence="3 4">P-25</strain>
    </source>
</reference>
<keyword evidence="1" id="KW-0732">Signal</keyword>
<dbReference type="RefSeq" id="WP_138729838.1">
    <property type="nucleotide sequence ID" value="NZ_SRMP02000004.1"/>
</dbReference>
<dbReference type="InterPro" id="IPR051781">
    <property type="entry name" value="Metallo-dep_Hydrolase"/>
</dbReference>
<evidence type="ECO:0000256" key="1">
    <source>
        <dbReference type="SAM" id="SignalP"/>
    </source>
</evidence>
<dbReference type="InterPro" id="IPR032466">
    <property type="entry name" value="Metal_Hydrolase"/>
</dbReference>
<comment type="caution">
    <text evidence="3">The sequence shown here is derived from an EMBL/GenBank/DDBJ whole genome shotgun (WGS) entry which is preliminary data.</text>
</comment>
<dbReference type="Gene3D" id="3.20.20.140">
    <property type="entry name" value="Metal-dependent hydrolases"/>
    <property type="match status" value="1"/>
</dbReference>
<dbReference type="PANTHER" id="PTHR43135:SF3">
    <property type="entry name" value="ALPHA-D-RIBOSE 1-METHYLPHOSPHONATE 5-TRIPHOSPHATE DIPHOSPHATASE"/>
    <property type="match status" value="1"/>
</dbReference>
<dbReference type="InterPro" id="IPR006680">
    <property type="entry name" value="Amidohydro-rel"/>
</dbReference>
<name>A0ABW9JHG0_9SPHI</name>
<evidence type="ECO:0000259" key="2">
    <source>
        <dbReference type="Pfam" id="PF01979"/>
    </source>
</evidence>
<dbReference type="SUPFAM" id="SSF51556">
    <property type="entry name" value="Metallo-dependent hydrolases"/>
    <property type="match status" value="1"/>
</dbReference>
<dbReference type="EMBL" id="SRMP02000004">
    <property type="protein sequence ID" value="MFN0290613.1"/>
    <property type="molecule type" value="Genomic_DNA"/>
</dbReference>
<dbReference type="SUPFAM" id="SSF51338">
    <property type="entry name" value="Composite domain of metallo-dependent hydrolases"/>
    <property type="match status" value="1"/>
</dbReference>
<feature type="domain" description="Amidohydrolase-related" evidence="2">
    <location>
        <begin position="350"/>
        <end position="411"/>
    </location>
</feature>
<gene>
    <name evidence="3" type="ORF">E5L68_004390</name>
</gene>
<evidence type="ECO:0000313" key="4">
    <source>
        <dbReference type="Proteomes" id="UP001517367"/>
    </source>
</evidence>
<dbReference type="PANTHER" id="PTHR43135">
    <property type="entry name" value="ALPHA-D-RIBOSE 1-METHYLPHOSPHONATE 5-TRIPHOSPHATE DIPHOSPHATASE"/>
    <property type="match status" value="1"/>
</dbReference>
<organism evidence="3 4">
    <name type="scientific">Pedobacter helvus</name>
    <dbReference type="NCBI Taxonomy" id="2563444"/>
    <lineage>
        <taxon>Bacteria</taxon>
        <taxon>Pseudomonadati</taxon>
        <taxon>Bacteroidota</taxon>
        <taxon>Sphingobacteriia</taxon>
        <taxon>Sphingobacteriales</taxon>
        <taxon>Sphingobacteriaceae</taxon>
        <taxon>Pedobacter</taxon>
    </lineage>
</organism>
<keyword evidence="4" id="KW-1185">Reference proteome</keyword>